<evidence type="ECO:0000313" key="2">
    <source>
        <dbReference type="EMBL" id="OWA51207.1"/>
    </source>
</evidence>
<sequence>MVNGLAEKDHGDQRRAQRPVKHSEKMSRHNISCPRRRRLLMSLSTKWTSAWNDSADSPIFTRDPWFALASVDGEVRRRKRKTVQTYMPT</sequence>
<feature type="region of interest" description="Disordered" evidence="1">
    <location>
        <begin position="1"/>
        <end position="33"/>
    </location>
</feature>
<comment type="caution">
    <text evidence="2">The sequence shown here is derived from an EMBL/GenBank/DDBJ whole genome shotgun (WGS) entry which is preliminary data.</text>
</comment>
<feature type="compositionally biased region" description="Basic and acidic residues" evidence="1">
    <location>
        <begin position="1"/>
        <end position="27"/>
    </location>
</feature>
<accession>A0A9X6NBS3</accession>
<gene>
    <name evidence="2" type="ORF">BV898_15702</name>
</gene>
<dbReference type="Proteomes" id="UP000192578">
    <property type="component" value="Unassembled WGS sequence"/>
</dbReference>
<organism evidence="2 3">
    <name type="scientific">Hypsibius exemplaris</name>
    <name type="common">Freshwater tardigrade</name>
    <dbReference type="NCBI Taxonomy" id="2072580"/>
    <lineage>
        <taxon>Eukaryota</taxon>
        <taxon>Metazoa</taxon>
        <taxon>Ecdysozoa</taxon>
        <taxon>Tardigrada</taxon>
        <taxon>Eutardigrada</taxon>
        <taxon>Parachela</taxon>
        <taxon>Hypsibioidea</taxon>
        <taxon>Hypsibiidae</taxon>
        <taxon>Hypsibius</taxon>
    </lineage>
</organism>
<reference evidence="3" key="1">
    <citation type="submission" date="2017-01" db="EMBL/GenBank/DDBJ databases">
        <title>Comparative genomics of anhydrobiosis in the tardigrade Hypsibius dujardini.</title>
        <authorList>
            <person name="Yoshida Y."/>
            <person name="Koutsovoulos G."/>
            <person name="Laetsch D."/>
            <person name="Stevens L."/>
            <person name="Kumar S."/>
            <person name="Horikawa D."/>
            <person name="Ishino K."/>
            <person name="Komine S."/>
            <person name="Tomita M."/>
            <person name="Blaxter M."/>
            <person name="Arakawa K."/>
        </authorList>
    </citation>
    <scope>NUCLEOTIDE SEQUENCE [LARGE SCALE GENOMIC DNA]</scope>
    <source>
        <strain evidence="3">Z151</strain>
    </source>
</reference>
<evidence type="ECO:0000313" key="3">
    <source>
        <dbReference type="Proteomes" id="UP000192578"/>
    </source>
</evidence>
<protein>
    <submittedName>
        <fullName evidence="2">Uncharacterized protein</fullName>
    </submittedName>
</protein>
<proteinExistence type="predicted"/>
<keyword evidence="3" id="KW-1185">Reference proteome</keyword>
<name>A0A9X6NBS3_HYPEX</name>
<dbReference type="AlphaFoldDB" id="A0A9X6NBS3"/>
<dbReference type="EMBL" id="MTYJ01000218">
    <property type="protein sequence ID" value="OWA51207.1"/>
    <property type="molecule type" value="Genomic_DNA"/>
</dbReference>
<evidence type="ECO:0000256" key="1">
    <source>
        <dbReference type="SAM" id="MobiDB-lite"/>
    </source>
</evidence>